<evidence type="ECO:0000256" key="17">
    <source>
        <dbReference type="PIRSR" id="PIRSR036959-1"/>
    </source>
</evidence>
<dbReference type="PANTHER" id="PTHR10367:SF17">
    <property type="entry name" value="MRNA-CAPPING ENZYME"/>
    <property type="match status" value="1"/>
</dbReference>
<protein>
    <recommendedName>
        <fullName evidence="4 16">mRNA-capping enzyme subunit alpha</fullName>
        <ecNumber evidence="3 16">2.7.7.50</ecNumber>
    </recommendedName>
    <alternativeName>
        <fullName evidence="12 16">GTP--RNA guanylyltransferase</fullName>
    </alternativeName>
    <alternativeName>
        <fullName evidence="13 16">mRNA guanylyltransferase</fullName>
    </alternativeName>
</protein>
<accession>A0A3N4L9S4</accession>
<evidence type="ECO:0000256" key="13">
    <source>
        <dbReference type="ARBA" id="ARBA00030702"/>
    </source>
</evidence>
<evidence type="ECO:0000313" key="21">
    <source>
        <dbReference type="Proteomes" id="UP000267821"/>
    </source>
</evidence>
<evidence type="ECO:0000256" key="12">
    <source>
        <dbReference type="ARBA" id="ARBA00029909"/>
    </source>
</evidence>
<gene>
    <name evidence="20" type="ORF">L211DRAFT_843576</name>
</gene>
<dbReference type="SUPFAM" id="SSF50249">
    <property type="entry name" value="Nucleic acid-binding proteins"/>
    <property type="match status" value="1"/>
</dbReference>
<keyword evidence="7 16" id="KW-0548">Nucleotidyltransferase</keyword>
<evidence type="ECO:0000313" key="20">
    <source>
        <dbReference type="EMBL" id="RPB18488.1"/>
    </source>
</evidence>
<evidence type="ECO:0000259" key="19">
    <source>
        <dbReference type="Pfam" id="PF03919"/>
    </source>
</evidence>
<keyword evidence="11 16" id="KW-0539">Nucleus</keyword>
<evidence type="ECO:0000256" key="1">
    <source>
        <dbReference type="ARBA" id="ARBA00004123"/>
    </source>
</evidence>
<dbReference type="InterPro" id="IPR013846">
    <property type="entry name" value="mRNA_cap_enzyme_C"/>
</dbReference>
<feature type="domain" description="mRNA capping enzyme C-terminal" evidence="19">
    <location>
        <begin position="239"/>
        <end position="364"/>
    </location>
</feature>
<keyword evidence="21" id="KW-1185">Reference proteome</keyword>
<evidence type="ECO:0000256" key="6">
    <source>
        <dbReference type="ARBA" id="ARBA00022679"/>
    </source>
</evidence>
<evidence type="ECO:0000259" key="18">
    <source>
        <dbReference type="Pfam" id="PF01331"/>
    </source>
</evidence>
<dbReference type="PIRSF" id="PIRSF036959">
    <property type="entry name" value="mRNA_cap_alpha"/>
    <property type="match status" value="1"/>
</dbReference>
<keyword evidence="9 16" id="KW-0506">mRNA capping</keyword>
<dbReference type="AlphaFoldDB" id="A0A3N4L9S4"/>
<proteinExistence type="inferred from homology"/>
<dbReference type="FunFam" id="3.30.470.30:FF:000011">
    <property type="entry name" value="mRNA-capping enzyme subunit alpha"/>
    <property type="match status" value="1"/>
</dbReference>
<dbReference type="SUPFAM" id="SSF56091">
    <property type="entry name" value="DNA ligase/mRNA capping enzyme, catalytic domain"/>
    <property type="match status" value="1"/>
</dbReference>
<evidence type="ECO:0000256" key="5">
    <source>
        <dbReference type="ARBA" id="ARBA00022664"/>
    </source>
</evidence>
<evidence type="ECO:0000256" key="15">
    <source>
        <dbReference type="ARBA" id="ARBA00047082"/>
    </source>
</evidence>
<evidence type="ECO:0000256" key="3">
    <source>
        <dbReference type="ARBA" id="ARBA00012475"/>
    </source>
</evidence>
<dbReference type="InterPro" id="IPR017075">
    <property type="entry name" value="mRNA_cap_enzyme_alpha"/>
</dbReference>
<dbReference type="Gene3D" id="2.40.50.140">
    <property type="entry name" value="Nucleic acid-binding proteins"/>
    <property type="match status" value="1"/>
</dbReference>
<dbReference type="GO" id="GO:0006370">
    <property type="term" value="P:7-methylguanosine mRNA capping"/>
    <property type="evidence" value="ECO:0007669"/>
    <property type="project" value="UniProtKB-KW"/>
</dbReference>
<dbReference type="GO" id="GO:0031533">
    <property type="term" value="C:mRNA capping enzyme complex"/>
    <property type="evidence" value="ECO:0007669"/>
    <property type="project" value="InterPro"/>
</dbReference>
<dbReference type="InterPro" id="IPR051029">
    <property type="entry name" value="mRNA_Capping_Enz/RNA_Phosphat"/>
</dbReference>
<keyword evidence="5 16" id="KW-0507">mRNA processing</keyword>
<dbReference type="InParanoid" id="A0A3N4L9S4"/>
<dbReference type="InterPro" id="IPR012340">
    <property type="entry name" value="NA-bd_OB-fold"/>
</dbReference>
<sequence length="399" mass="46741">MPGAVPTMPGVRAPHEMAQQYRREVARLIGRGENPSFPGAQPVSFARRHLEELKKEDYYVCEKSDGIRCLMYFAEGDRGQEIHYLIDRRNDYYYVPELHFPAPNDPTFQKFHIDTLIDGELVLDEEPHGNVLRYLVFDCLVLDGNPLMHRTLDKRLAYFREYVYNPYVKLCDAFPQEVPYFPFLIEFKPMEFSYAIGKMFNDVLPNLKHGNDGLIFTCRNSAYKFGTDEKILKWKPASENSIDFRLNLHFPIYEPDSSDEDPDDDEDHEPCYDWDAMPEFALSVFEGGRQYIPFATMYMTEKEWEDMKALQIPLDDRIVECAMDEEKRWRFLRFREDKKDGNHISVVGSVLESIRDGVGEKDLLREAMEIRAAWKRRMLEVPPAVVRQAPPQGQQQARH</sequence>
<feature type="active site" description="N6-GMP-lysine intermediate" evidence="17">
    <location>
        <position position="63"/>
    </location>
</feature>
<comment type="function">
    <text evidence="16">Second step of mRNA capping. Transfer of the GMP moiety of GTP to the 5'-end of RNA via an enzyme-GMP covalent reaction intermediate.</text>
</comment>
<keyword evidence="8 16" id="KW-0547">Nucleotide-binding</keyword>
<dbReference type="Proteomes" id="UP000267821">
    <property type="component" value="Unassembled WGS sequence"/>
</dbReference>
<keyword evidence="10 16" id="KW-0342">GTP-binding</keyword>
<dbReference type="GO" id="GO:0005524">
    <property type="term" value="F:ATP binding"/>
    <property type="evidence" value="ECO:0007669"/>
    <property type="project" value="InterPro"/>
</dbReference>
<evidence type="ECO:0000256" key="7">
    <source>
        <dbReference type="ARBA" id="ARBA00022695"/>
    </source>
</evidence>
<dbReference type="GO" id="GO:0005525">
    <property type="term" value="F:GTP binding"/>
    <property type="evidence" value="ECO:0007669"/>
    <property type="project" value="UniProtKB-KW"/>
</dbReference>
<evidence type="ECO:0000256" key="14">
    <source>
        <dbReference type="ARBA" id="ARBA00044624"/>
    </source>
</evidence>
<dbReference type="CDD" id="cd07895">
    <property type="entry name" value="Adenylation_mRNA_capping"/>
    <property type="match status" value="1"/>
</dbReference>
<reference evidence="20 21" key="1">
    <citation type="journal article" date="2018" name="Nat. Ecol. Evol.">
        <title>Pezizomycetes genomes reveal the molecular basis of ectomycorrhizal truffle lifestyle.</title>
        <authorList>
            <person name="Murat C."/>
            <person name="Payen T."/>
            <person name="Noel B."/>
            <person name="Kuo A."/>
            <person name="Morin E."/>
            <person name="Chen J."/>
            <person name="Kohler A."/>
            <person name="Krizsan K."/>
            <person name="Balestrini R."/>
            <person name="Da Silva C."/>
            <person name="Montanini B."/>
            <person name="Hainaut M."/>
            <person name="Levati E."/>
            <person name="Barry K.W."/>
            <person name="Belfiori B."/>
            <person name="Cichocki N."/>
            <person name="Clum A."/>
            <person name="Dockter R.B."/>
            <person name="Fauchery L."/>
            <person name="Guy J."/>
            <person name="Iotti M."/>
            <person name="Le Tacon F."/>
            <person name="Lindquist E.A."/>
            <person name="Lipzen A."/>
            <person name="Malagnac F."/>
            <person name="Mello A."/>
            <person name="Molinier V."/>
            <person name="Miyauchi S."/>
            <person name="Poulain J."/>
            <person name="Riccioni C."/>
            <person name="Rubini A."/>
            <person name="Sitrit Y."/>
            <person name="Splivallo R."/>
            <person name="Traeger S."/>
            <person name="Wang M."/>
            <person name="Zifcakova L."/>
            <person name="Wipf D."/>
            <person name="Zambonelli A."/>
            <person name="Paolocci F."/>
            <person name="Nowrousian M."/>
            <person name="Ottonello S."/>
            <person name="Baldrian P."/>
            <person name="Spatafora J.W."/>
            <person name="Henrissat B."/>
            <person name="Nagy L.G."/>
            <person name="Aury J.M."/>
            <person name="Wincker P."/>
            <person name="Grigoriev I.V."/>
            <person name="Bonfante P."/>
            <person name="Martin F.M."/>
        </authorList>
    </citation>
    <scope>NUCLEOTIDE SEQUENCE [LARGE SCALE GENOMIC DNA]</scope>
    <source>
        <strain evidence="20 21">ATCC MYA-4762</strain>
    </source>
</reference>
<dbReference type="Gene3D" id="3.30.470.30">
    <property type="entry name" value="DNA ligase/mRNA capping enzyme"/>
    <property type="match status" value="1"/>
</dbReference>
<dbReference type="InterPro" id="IPR001339">
    <property type="entry name" value="mRNA_cap_enzyme_adenylation"/>
</dbReference>
<evidence type="ECO:0000256" key="8">
    <source>
        <dbReference type="ARBA" id="ARBA00022741"/>
    </source>
</evidence>
<comment type="subcellular location">
    <subcellularLocation>
        <location evidence="1 16">Nucleus</location>
    </subcellularLocation>
</comment>
<dbReference type="EC" id="2.7.7.50" evidence="3 16"/>
<evidence type="ECO:0000256" key="9">
    <source>
        <dbReference type="ARBA" id="ARBA00023042"/>
    </source>
</evidence>
<evidence type="ECO:0000256" key="2">
    <source>
        <dbReference type="ARBA" id="ARBA00010237"/>
    </source>
</evidence>
<comment type="subunit">
    <text evidence="15">Heterodimer. The mRNA-capping enzyme is composed of two separate chains alpha and beta, respectively a mRNA guanylyltransferase and an mRNA 5'-triphosphate monophosphatase.</text>
</comment>
<feature type="domain" description="mRNA capping enzyme adenylation" evidence="18">
    <location>
        <begin position="41"/>
        <end position="235"/>
    </location>
</feature>
<evidence type="ECO:0000256" key="4">
    <source>
        <dbReference type="ARBA" id="ARBA00019171"/>
    </source>
</evidence>
<dbReference type="PANTHER" id="PTHR10367">
    <property type="entry name" value="MRNA-CAPPING ENZYME"/>
    <property type="match status" value="1"/>
</dbReference>
<evidence type="ECO:0000256" key="11">
    <source>
        <dbReference type="ARBA" id="ARBA00023242"/>
    </source>
</evidence>
<dbReference type="GO" id="GO:0004484">
    <property type="term" value="F:mRNA guanylyltransferase activity"/>
    <property type="evidence" value="ECO:0007669"/>
    <property type="project" value="UniProtKB-EC"/>
</dbReference>
<dbReference type="Pfam" id="PF03919">
    <property type="entry name" value="mRNA_cap_C"/>
    <property type="match status" value="1"/>
</dbReference>
<name>A0A3N4L9S4_9PEZI</name>
<comment type="similarity">
    <text evidence="2 16">Belongs to the eukaryotic GTase family.</text>
</comment>
<dbReference type="Pfam" id="PF01331">
    <property type="entry name" value="mRNA_cap_enzyme"/>
    <property type="match status" value="1"/>
</dbReference>
<organism evidence="20 21">
    <name type="scientific">Terfezia boudieri ATCC MYA-4762</name>
    <dbReference type="NCBI Taxonomy" id="1051890"/>
    <lineage>
        <taxon>Eukaryota</taxon>
        <taxon>Fungi</taxon>
        <taxon>Dikarya</taxon>
        <taxon>Ascomycota</taxon>
        <taxon>Pezizomycotina</taxon>
        <taxon>Pezizomycetes</taxon>
        <taxon>Pezizales</taxon>
        <taxon>Pezizaceae</taxon>
        <taxon>Terfezia</taxon>
    </lineage>
</organism>
<evidence type="ECO:0000256" key="16">
    <source>
        <dbReference type="PIRNR" id="PIRNR036959"/>
    </source>
</evidence>
<dbReference type="FunCoup" id="A0A3N4L9S4">
    <property type="interactions" value="429"/>
</dbReference>
<dbReference type="OrthoDB" id="200924at2759"/>
<comment type="catalytic activity">
    <reaction evidence="14">
        <text>a 5'-end diphospho-ribonucleoside in mRNA + GTP + H(+) = a 5'-end (5'-triphosphoguanosine)-ribonucleoside in mRNA + diphosphate</text>
        <dbReference type="Rhea" id="RHEA:67012"/>
        <dbReference type="Rhea" id="RHEA-COMP:17165"/>
        <dbReference type="Rhea" id="RHEA-COMP:17166"/>
        <dbReference type="ChEBI" id="CHEBI:15378"/>
        <dbReference type="ChEBI" id="CHEBI:33019"/>
        <dbReference type="ChEBI" id="CHEBI:37565"/>
        <dbReference type="ChEBI" id="CHEBI:167616"/>
        <dbReference type="ChEBI" id="CHEBI:167617"/>
        <dbReference type="EC" id="2.7.7.50"/>
    </reaction>
    <physiologicalReaction direction="left-to-right" evidence="14">
        <dbReference type="Rhea" id="RHEA:67013"/>
    </physiologicalReaction>
</comment>
<keyword evidence="6 16" id="KW-0808">Transferase</keyword>
<dbReference type="STRING" id="1051890.A0A3N4L9S4"/>
<evidence type="ECO:0000256" key="10">
    <source>
        <dbReference type="ARBA" id="ARBA00023134"/>
    </source>
</evidence>
<dbReference type="EMBL" id="ML121626">
    <property type="protein sequence ID" value="RPB18488.1"/>
    <property type="molecule type" value="Genomic_DNA"/>
</dbReference>